<sequence>MQPACEPYQPDSQRSSVAKTLSQDVAWALADMVGKPVEIESLCEALPDARKQCRVVFSVNQGDLEWARVYQFTNSPNSLKTPKLADLNCFNLP</sequence>
<dbReference type="KEGG" id="lto:RGQ30_02180"/>
<reference evidence="1 2" key="1">
    <citation type="submission" date="2023-10" db="EMBL/GenBank/DDBJ databases">
        <title>Complete Genome Sequence of Limnobacter thiooxidans CS-K2T, Isolated from freshwater lake sediments in Bavaria, Germany.</title>
        <authorList>
            <person name="Naruki M."/>
            <person name="Watanabe A."/>
            <person name="Warashina T."/>
            <person name="Morita T."/>
            <person name="Arakawa K."/>
        </authorList>
    </citation>
    <scope>NUCLEOTIDE SEQUENCE [LARGE SCALE GENOMIC DNA]</scope>
    <source>
        <strain evidence="1 2">CS-K2</strain>
    </source>
</reference>
<protein>
    <submittedName>
        <fullName evidence="1">Uncharacterized protein</fullName>
    </submittedName>
</protein>
<keyword evidence="2" id="KW-1185">Reference proteome</keyword>
<accession>A0AA86MH53</accession>
<dbReference type="Proteomes" id="UP001329151">
    <property type="component" value="Chromosome"/>
</dbReference>
<proteinExistence type="predicted"/>
<gene>
    <name evidence="1" type="ORF">RGQ30_02180</name>
</gene>
<organism evidence="1 2">
    <name type="scientific">Limnobacter thiooxidans</name>
    <dbReference type="NCBI Taxonomy" id="131080"/>
    <lineage>
        <taxon>Bacteria</taxon>
        <taxon>Pseudomonadati</taxon>
        <taxon>Pseudomonadota</taxon>
        <taxon>Betaproteobacteria</taxon>
        <taxon>Burkholderiales</taxon>
        <taxon>Burkholderiaceae</taxon>
        <taxon>Limnobacter</taxon>
    </lineage>
</organism>
<dbReference type="AlphaFoldDB" id="A0AA86MH53"/>
<evidence type="ECO:0000313" key="1">
    <source>
        <dbReference type="EMBL" id="BET24717.1"/>
    </source>
</evidence>
<evidence type="ECO:0000313" key="2">
    <source>
        <dbReference type="Proteomes" id="UP001329151"/>
    </source>
</evidence>
<dbReference type="EMBL" id="AP028947">
    <property type="protein sequence ID" value="BET24717.1"/>
    <property type="molecule type" value="Genomic_DNA"/>
</dbReference>
<name>A0AA86MH53_9BURK</name>